<dbReference type="Proteomes" id="UP001055811">
    <property type="component" value="Linkage Group LG06"/>
</dbReference>
<evidence type="ECO:0000313" key="1">
    <source>
        <dbReference type="EMBL" id="KAI3724479.1"/>
    </source>
</evidence>
<comment type="caution">
    <text evidence="1">The sequence shown here is derived from an EMBL/GenBank/DDBJ whole genome shotgun (WGS) entry which is preliminary data.</text>
</comment>
<gene>
    <name evidence="1" type="ORF">L2E82_36258</name>
</gene>
<reference evidence="1 2" key="2">
    <citation type="journal article" date="2022" name="Mol. Ecol. Resour.">
        <title>The genomes of chicory, endive, great burdock and yacon provide insights into Asteraceae paleo-polyploidization history and plant inulin production.</title>
        <authorList>
            <person name="Fan W."/>
            <person name="Wang S."/>
            <person name="Wang H."/>
            <person name="Wang A."/>
            <person name="Jiang F."/>
            <person name="Liu H."/>
            <person name="Zhao H."/>
            <person name="Xu D."/>
            <person name="Zhang Y."/>
        </authorList>
    </citation>
    <scope>NUCLEOTIDE SEQUENCE [LARGE SCALE GENOMIC DNA]</scope>
    <source>
        <strain evidence="2">cv. Punajuju</strain>
        <tissue evidence="1">Leaves</tissue>
    </source>
</reference>
<proteinExistence type="predicted"/>
<dbReference type="EMBL" id="CM042014">
    <property type="protein sequence ID" value="KAI3724479.1"/>
    <property type="molecule type" value="Genomic_DNA"/>
</dbReference>
<name>A0ACB9BRF3_CICIN</name>
<evidence type="ECO:0000313" key="2">
    <source>
        <dbReference type="Proteomes" id="UP001055811"/>
    </source>
</evidence>
<protein>
    <submittedName>
        <fullName evidence="1">Uncharacterized protein</fullName>
    </submittedName>
</protein>
<reference evidence="2" key="1">
    <citation type="journal article" date="2022" name="Mol. Ecol. Resour.">
        <title>The genomes of chicory, endive, great burdock and yacon provide insights into Asteraceae palaeo-polyploidization history and plant inulin production.</title>
        <authorList>
            <person name="Fan W."/>
            <person name="Wang S."/>
            <person name="Wang H."/>
            <person name="Wang A."/>
            <person name="Jiang F."/>
            <person name="Liu H."/>
            <person name="Zhao H."/>
            <person name="Xu D."/>
            <person name="Zhang Y."/>
        </authorList>
    </citation>
    <scope>NUCLEOTIDE SEQUENCE [LARGE SCALE GENOMIC DNA]</scope>
    <source>
        <strain evidence="2">cv. Punajuju</strain>
    </source>
</reference>
<sequence>MQHRLLNSQTHRMQFQILGTKARTRIGDYFSSIRTKNRLMQFRILIRVFENDDTCTVQLDDAGVQLDDASEGSKSS</sequence>
<keyword evidence="2" id="KW-1185">Reference proteome</keyword>
<organism evidence="1 2">
    <name type="scientific">Cichorium intybus</name>
    <name type="common">Chicory</name>
    <dbReference type="NCBI Taxonomy" id="13427"/>
    <lineage>
        <taxon>Eukaryota</taxon>
        <taxon>Viridiplantae</taxon>
        <taxon>Streptophyta</taxon>
        <taxon>Embryophyta</taxon>
        <taxon>Tracheophyta</taxon>
        <taxon>Spermatophyta</taxon>
        <taxon>Magnoliopsida</taxon>
        <taxon>eudicotyledons</taxon>
        <taxon>Gunneridae</taxon>
        <taxon>Pentapetalae</taxon>
        <taxon>asterids</taxon>
        <taxon>campanulids</taxon>
        <taxon>Asterales</taxon>
        <taxon>Asteraceae</taxon>
        <taxon>Cichorioideae</taxon>
        <taxon>Cichorieae</taxon>
        <taxon>Cichoriinae</taxon>
        <taxon>Cichorium</taxon>
    </lineage>
</organism>
<accession>A0ACB9BRF3</accession>